<dbReference type="Gene3D" id="3.50.50.60">
    <property type="entry name" value="FAD/NAD(P)-binding domain"/>
    <property type="match status" value="1"/>
</dbReference>
<dbReference type="EMBL" id="CP007155">
    <property type="protein sequence ID" value="AHI01197.1"/>
    <property type="molecule type" value="Genomic_DNA"/>
</dbReference>
<dbReference type="Gene3D" id="3.40.30.120">
    <property type="match status" value="1"/>
</dbReference>
<dbReference type="GO" id="GO:0016709">
    <property type="term" value="F:oxidoreductase activity, acting on paired donors, with incorporation or reduction of molecular oxygen, NAD(P)H as one donor, and incorporation of one atom of oxygen"/>
    <property type="evidence" value="ECO:0007669"/>
    <property type="project" value="UniProtKB-ARBA"/>
</dbReference>
<dbReference type="SUPFAM" id="SSF51905">
    <property type="entry name" value="FAD/NAD(P)-binding domain"/>
    <property type="match status" value="1"/>
</dbReference>
<proteinExistence type="predicted"/>
<evidence type="ECO:0000256" key="2">
    <source>
        <dbReference type="ARBA" id="ARBA00022630"/>
    </source>
</evidence>
<comment type="cofactor">
    <cofactor evidence="1">
        <name>FAD</name>
        <dbReference type="ChEBI" id="CHEBI:57692"/>
    </cofactor>
</comment>
<dbReference type="Proteomes" id="UP000019225">
    <property type="component" value="Chromosome"/>
</dbReference>
<dbReference type="PANTHER" id="PTHR43004">
    <property type="entry name" value="TRK SYSTEM POTASSIUM UPTAKE PROTEIN"/>
    <property type="match status" value="1"/>
</dbReference>
<dbReference type="Gene3D" id="3.30.70.2450">
    <property type="match status" value="1"/>
</dbReference>
<dbReference type="Pfam" id="PF21274">
    <property type="entry name" value="Rng_hyd_C"/>
    <property type="match status" value="1"/>
</dbReference>
<protein>
    <recommendedName>
        <fullName evidence="4">FAD-binding domain-containing protein</fullName>
    </recommendedName>
</protein>
<dbReference type="Pfam" id="PF01494">
    <property type="entry name" value="FAD_binding_3"/>
    <property type="match status" value="1"/>
</dbReference>
<dbReference type="InterPro" id="IPR002938">
    <property type="entry name" value="FAD-bd"/>
</dbReference>
<dbReference type="STRING" id="1449976.KALB_7839"/>
<dbReference type="AlphaFoldDB" id="W5WKY0"/>
<dbReference type="HOGENOM" id="CLU_009665_20_1_11"/>
<accession>W5WKY0</accession>
<keyword evidence="6" id="KW-1185">Reference proteome</keyword>
<evidence type="ECO:0000313" key="5">
    <source>
        <dbReference type="EMBL" id="AHI01197.1"/>
    </source>
</evidence>
<organism evidence="5 6">
    <name type="scientific">Kutzneria albida DSM 43870</name>
    <dbReference type="NCBI Taxonomy" id="1449976"/>
    <lineage>
        <taxon>Bacteria</taxon>
        <taxon>Bacillati</taxon>
        <taxon>Actinomycetota</taxon>
        <taxon>Actinomycetes</taxon>
        <taxon>Pseudonocardiales</taxon>
        <taxon>Pseudonocardiaceae</taxon>
        <taxon>Kutzneria</taxon>
    </lineage>
</organism>
<evidence type="ECO:0000313" key="6">
    <source>
        <dbReference type="Proteomes" id="UP000019225"/>
    </source>
</evidence>
<sequence>MGDGECMTVIVVGAGPVGLMLACELALGGVRPVVLERLAKPTGQSRALGLHSRTVEVLDQRGLLDRFSEGAPVWPKGHFAGMRLLELDQLDGRHTYALMVPQSRTEAVLEERAAELGADLRRGHDLTGLVQDEQGVTVTVSGPDGEYELRADYLVGCDGGSSKVRKLAGIGFPGNSSTLNAVLGDVQLDQTPTGPHLSRCAGGVFGTVPLGGDRYRIVAAEFVPPTAHRDDPVTLKELLDTTKRVTGLDIEVGETYWLSRFGNATRQADRYREGRVFLAGDAAHVHFPAGGQGLNTGVQDAVNLGWKLAAAVRGQAGDALLDTYHSERWPVAKRVCHNTQAQLALMNPSPSVDPLRELFAEMMAFREVNKFLSEMITGLDLRYEMPGAPEQPDPLLGSRLPDWLLTADGERFGAMRLLHRGTGLLLDLTGGARRAEFESVLGGRVEVFSAEAVEPGRPEAVLVRPDGYIAWVGGALEGLDLAAGTWFGTQRLAAPMS</sequence>
<keyword evidence="3" id="KW-0274">FAD</keyword>
<dbReference type="PRINTS" id="PR00420">
    <property type="entry name" value="RNGMNOXGNASE"/>
</dbReference>
<reference evidence="5 6" key="1">
    <citation type="journal article" date="2014" name="BMC Genomics">
        <title>Complete genome sequence of producer of the glycopeptide antibiotic Aculeximycin Kutzneria albida DSM 43870T, a representative of minor genus of Pseudonocardiaceae.</title>
        <authorList>
            <person name="Rebets Y."/>
            <person name="Tokovenko B."/>
            <person name="Lushchyk I."/>
            <person name="Ruckert C."/>
            <person name="Zaburannyi N."/>
            <person name="Bechthold A."/>
            <person name="Kalinowski J."/>
            <person name="Luzhetskyy A."/>
        </authorList>
    </citation>
    <scope>NUCLEOTIDE SEQUENCE [LARGE SCALE GENOMIC DNA]</scope>
    <source>
        <strain evidence="5">DSM 43870</strain>
    </source>
</reference>
<feature type="domain" description="FAD-binding" evidence="4">
    <location>
        <begin position="8"/>
        <end position="338"/>
    </location>
</feature>
<dbReference type="InterPro" id="IPR036188">
    <property type="entry name" value="FAD/NAD-bd_sf"/>
</dbReference>
<name>W5WKY0_9PSEU</name>
<dbReference type="KEGG" id="kal:KALB_7839"/>
<dbReference type="PANTHER" id="PTHR43004:SF19">
    <property type="entry name" value="BINDING MONOOXYGENASE, PUTATIVE (JCVI)-RELATED"/>
    <property type="match status" value="1"/>
</dbReference>
<keyword evidence="2" id="KW-0285">Flavoprotein</keyword>
<dbReference type="InterPro" id="IPR050641">
    <property type="entry name" value="RIFMO-like"/>
</dbReference>
<dbReference type="eggNOG" id="COG0654">
    <property type="taxonomic scope" value="Bacteria"/>
</dbReference>
<gene>
    <name evidence="5" type="ORF">KALB_7839</name>
</gene>
<dbReference type="GO" id="GO:0071949">
    <property type="term" value="F:FAD binding"/>
    <property type="evidence" value="ECO:0007669"/>
    <property type="project" value="InterPro"/>
</dbReference>
<evidence type="ECO:0000256" key="3">
    <source>
        <dbReference type="ARBA" id="ARBA00022827"/>
    </source>
</evidence>
<evidence type="ECO:0000259" key="4">
    <source>
        <dbReference type="Pfam" id="PF01494"/>
    </source>
</evidence>
<evidence type="ECO:0000256" key="1">
    <source>
        <dbReference type="ARBA" id="ARBA00001974"/>
    </source>
</evidence>